<keyword evidence="4 10" id="KW-1003">Cell membrane</keyword>
<comment type="function">
    <text evidence="10">Part of the ABC transporter FtsEX involved in asymmetric cellular division facilitating the initiation of sporulation.</text>
</comment>
<dbReference type="Pfam" id="PF02687">
    <property type="entry name" value="FtsX"/>
    <property type="match status" value="1"/>
</dbReference>
<dbReference type="EMBL" id="MCIB01000036">
    <property type="protein sequence ID" value="RKD30089.1"/>
    <property type="molecule type" value="Genomic_DNA"/>
</dbReference>
<name>A0A419SY56_9FIRM</name>
<gene>
    <name evidence="14" type="ORF">BET03_05125</name>
</gene>
<keyword evidence="7 11" id="KW-1133">Transmembrane helix</keyword>
<evidence type="ECO:0000313" key="15">
    <source>
        <dbReference type="Proteomes" id="UP000284177"/>
    </source>
</evidence>
<evidence type="ECO:0000256" key="6">
    <source>
        <dbReference type="ARBA" id="ARBA00022692"/>
    </source>
</evidence>
<dbReference type="Pfam" id="PF18075">
    <property type="entry name" value="FtsX_ECD"/>
    <property type="match status" value="1"/>
</dbReference>
<evidence type="ECO:0000256" key="10">
    <source>
        <dbReference type="PIRNR" id="PIRNR003097"/>
    </source>
</evidence>
<dbReference type="GO" id="GO:0005886">
    <property type="term" value="C:plasma membrane"/>
    <property type="evidence" value="ECO:0007669"/>
    <property type="project" value="UniProtKB-SubCell"/>
</dbReference>
<keyword evidence="9 10" id="KW-0131">Cell cycle</keyword>
<evidence type="ECO:0000256" key="1">
    <source>
        <dbReference type="ARBA" id="ARBA00004651"/>
    </source>
</evidence>
<feature type="domain" description="FtsX extracellular" evidence="13">
    <location>
        <begin position="63"/>
        <end position="154"/>
    </location>
</feature>
<evidence type="ECO:0000259" key="13">
    <source>
        <dbReference type="Pfam" id="PF18075"/>
    </source>
</evidence>
<dbReference type="InterPro" id="IPR040690">
    <property type="entry name" value="FtsX_ECD"/>
</dbReference>
<dbReference type="PANTHER" id="PTHR47755:SF1">
    <property type="entry name" value="CELL DIVISION PROTEIN FTSX"/>
    <property type="match status" value="1"/>
</dbReference>
<dbReference type="NCBIfam" id="NF038347">
    <property type="entry name" value="FtsX_Gpos"/>
    <property type="match status" value="1"/>
</dbReference>
<protein>
    <recommendedName>
        <fullName evidence="3 10">Cell division protein FtsX</fullName>
    </recommendedName>
</protein>
<evidence type="ECO:0000256" key="5">
    <source>
        <dbReference type="ARBA" id="ARBA00022618"/>
    </source>
</evidence>
<keyword evidence="6 11" id="KW-0812">Transmembrane</keyword>
<feature type="transmembrane region" description="Helical" evidence="11">
    <location>
        <begin position="227"/>
        <end position="248"/>
    </location>
</feature>
<dbReference type="Gene3D" id="3.30.70.3040">
    <property type="match status" value="1"/>
</dbReference>
<evidence type="ECO:0000259" key="12">
    <source>
        <dbReference type="Pfam" id="PF02687"/>
    </source>
</evidence>
<keyword evidence="5 10" id="KW-0132">Cell division</keyword>
<accession>A0A419SY56</accession>
<organism evidence="14 15">
    <name type="scientific">Thermohalobacter berrensis</name>
    <dbReference type="NCBI Taxonomy" id="99594"/>
    <lineage>
        <taxon>Bacteria</taxon>
        <taxon>Bacillati</taxon>
        <taxon>Bacillota</taxon>
        <taxon>Tissierellia</taxon>
        <taxon>Tissierellales</taxon>
        <taxon>Thermohalobacteraceae</taxon>
        <taxon>Thermohalobacter</taxon>
    </lineage>
</organism>
<dbReference type="InterPro" id="IPR058204">
    <property type="entry name" value="FtsX_firmicutes-type"/>
</dbReference>
<feature type="domain" description="ABC3 transporter permease C-terminal" evidence="12">
    <location>
        <begin position="177"/>
        <end position="299"/>
    </location>
</feature>
<evidence type="ECO:0000256" key="2">
    <source>
        <dbReference type="ARBA" id="ARBA00007379"/>
    </source>
</evidence>
<evidence type="ECO:0000256" key="11">
    <source>
        <dbReference type="SAM" id="Phobius"/>
    </source>
</evidence>
<dbReference type="InterPro" id="IPR003838">
    <property type="entry name" value="ABC3_permease_C"/>
</dbReference>
<comment type="caution">
    <text evidence="14">The sequence shown here is derived from an EMBL/GenBank/DDBJ whole genome shotgun (WGS) entry which is preliminary data.</text>
</comment>
<feature type="transmembrane region" description="Helical" evidence="11">
    <location>
        <begin position="173"/>
        <end position="194"/>
    </location>
</feature>
<dbReference type="AlphaFoldDB" id="A0A419SY56"/>
<comment type="similarity">
    <text evidence="2 10">Belongs to the ABC-4 integral membrane protein family. FtsX subfamily.</text>
</comment>
<feature type="transmembrane region" description="Helical" evidence="11">
    <location>
        <begin position="27"/>
        <end position="50"/>
    </location>
</feature>
<evidence type="ECO:0000256" key="8">
    <source>
        <dbReference type="ARBA" id="ARBA00023136"/>
    </source>
</evidence>
<dbReference type="PIRSF" id="PIRSF003097">
    <property type="entry name" value="FtsX"/>
    <property type="match status" value="1"/>
</dbReference>
<evidence type="ECO:0000256" key="7">
    <source>
        <dbReference type="ARBA" id="ARBA00022989"/>
    </source>
</evidence>
<evidence type="ECO:0000256" key="3">
    <source>
        <dbReference type="ARBA" id="ARBA00021907"/>
    </source>
</evidence>
<keyword evidence="8 10" id="KW-0472">Membrane</keyword>
<comment type="subcellular location">
    <subcellularLocation>
        <location evidence="1">Cell membrane</location>
        <topology evidence="1">Multi-pass membrane protein</topology>
    </subcellularLocation>
</comment>
<evidence type="ECO:0000313" key="14">
    <source>
        <dbReference type="EMBL" id="RKD30089.1"/>
    </source>
</evidence>
<evidence type="ECO:0000256" key="9">
    <source>
        <dbReference type="ARBA" id="ARBA00023306"/>
    </source>
</evidence>
<evidence type="ECO:0000256" key="4">
    <source>
        <dbReference type="ARBA" id="ARBA00022475"/>
    </source>
</evidence>
<keyword evidence="15" id="KW-1185">Reference proteome</keyword>
<dbReference type="GO" id="GO:0051301">
    <property type="term" value="P:cell division"/>
    <property type="evidence" value="ECO:0007669"/>
    <property type="project" value="UniProtKB-KW"/>
</dbReference>
<reference evidence="14 15" key="1">
    <citation type="submission" date="2016-08" db="EMBL/GenBank/DDBJ databases">
        <title>Novel Firmicutes and Novel Genomes.</title>
        <authorList>
            <person name="Poppleton D.I."/>
            <person name="Gribaldo S."/>
        </authorList>
    </citation>
    <scope>NUCLEOTIDE SEQUENCE [LARGE SCALE GENOMIC DNA]</scope>
    <source>
        <strain evidence="14 15">CTT3</strain>
    </source>
</reference>
<feature type="transmembrane region" description="Helical" evidence="11">
    <location>
        <begin position="274"/>
        <end position="294"/>
    </location>
</feature>
<dbReference type="PANTHER" id="PTHR47755">
    <property type="entry name" value="CELL DIVISION PROTEIN FTSX"/>
    <property type="match status" value="1"/>
</dbReference>
<proteinExistence type="inferred from homology"/>
<dbReference type="Proteomes" id="UP000284177">
    <property type="component" value="Unassembled WGS sequence"/>
</dbReference>
<dbReference type="InterPro" id="IPR004513">
    <property type="entry name" value="FtsX"/>
</dbReference>
<sequence length="300" mass="34015">MTMRFRMLNYIIKQGFVGIWRNRMMSFASIGSVTSMLVILGVILILALNINNMTNVAKDQFDEIQVYLEDDVSQEQIEKIGEAIKENEGVLSVIFQSKERALENMQKQWGEEGYLLEGLEENPLPNSYIIQLKDIKYANSVVDHIQGLVGIEEIKYYRDIVEKMISIANFVRIGGIIVTSILLFISIFIISNTIKLTVAARKREINIMKYVGATNGFIRGPFIVEGIILGFLGSVLAILIVNFGYQYIVDILNKKLYIFFTVYMIPYKVLYDDIIMIFTSIGVGIGTLGSIVSLKKYLNV</sequence>